<accession>A0A9D4LDD7</accession>
<gene>
    <name evidence="1" type="ORF">DPMN_097724</name>
</gene>
<dbReference type="EMBL" id="JAIWYP010000003">
    <property type="protein sequence ID" value="KAH3855162.1"/>
    <property type="molecule type" value="Genomic_DNA"/>
</dbReference>
<protein>
    <submittedName>
        <fullName evidence="1">Uncharacterized protein</fullName>
    </submittedName>
</protein>
<name>A0A9D4LDD7_DREPO</name>
<proteinExistence type="predicted"/>
<comment type="caution">
    <text evidence="1">The sequence shown here is derived from an EMBL/GenBank/DDBJ whole genome shotgun (WGS) entry which is preliminary data.</text>
</comment>
<keyword evidence="2" id="KW-1185">Reference proteome</keyword>
<evidence type="ECO:0000313" key="2">
    <source>
        <dbReference type="Proteomes" id="UP000828390"/>
    </source>
</evidence>
<organism evidence="1 2">
    <name type="scientific">Dreissena polymorpha</name>
    <name type="common">Zebra mussel</name>
    <name type="synonym">Mytilus polymorpha</name>
    <dbReference type="NCBI Taxonomy" id="45954"/>
    <lineage>
        <taxon>Eukaryota</taxon>
        <taxon>Metazoa</taxon>
        <taxon>Spiralia</taxon>
        <taxon>Lophotrochozoa</taxon>
        <taxon>Mollusca</taxon>
        <taxon>Bivalvia</taxon>
        <taxon>Autobranchia</taxon>
        <taxon>Heteroconchia</taxon>
        <taxon>Euheterodonta</taxon>
        <taxon>Imparidentia</taxon>
        <taxon>Neoheterodontei</taxon>
        <taxon>Myida</taxon>
        <taxon>Dreissenoidea</taxon>
        <taxon>Dreissenidae</taxon>
        <taxon>Dreissena</taxon>
    </lineage>
</organism>
<evidence type="ECO:0000313" key="1">
    <source>
        <dbReference type="EMBL" id="KAH3855162.1"/>
    </source>
</evidence>
<dbReference type="AlphaFoldDB" id="A0A9D4LDD7"/>
<reference evidence="1" key="2">
    <citation type="submission" date="2020-11" db="EMBL/GenBank/DDBJ databases">
        <authorList>
            <person name="McCartney M.A."/>
            <person name="Auch B."/>
            <person name="Kono T."/>
            <person name="Mallez S."/>
            <person name="Becker A."/>
            <person name="Gohl D.M."/>
            <person name="Silverstein K.A.T."/>
            <person name="Koren S."/>
            <person name="Bechman K.B."/>
            <person name="Herman A."/>
            <person name="Abrahante J.E."/>
            <person name="Garbe J."/>
        </authorList>
    </citation>
    <scope>NUCLEOTIDE SEQUENCE</scope>
    <source>
        <strain evidence="1">Duluth1</strain>
        <tissue evidence="1">Whole animal</tissue>
    </source>
</reference>
<dbReference type="Proteomes" id="UP000828390">
    <property type="component" value="Unassembled WGS sequence"/>
</dbReference>
<reference evidence="1" key="1">
    <citation type="journal article" date="2019" name="bioRxiv">
        <title>The Genome of the Zebra Mussel, Dreissena polymorpha: A Resource for Invasive Species Research.</title>
        <authorList>
            <person name="McCartney M.A."/>
            <person name="Auch B."/>
            <person name="Kono T."/>
            <person name="Mallez S."/>
            <person name="Zhang Y."/>
            <person name="Obille A."/>
            <person name="Becker A."/>
            <person name="Abrahante J.E."/>
            <person name="Garbe J."/>
            <person name="Badalamenti J.P."/>
            <person name="Herman A."/>
            <person name="Mangelson H."/>
            <person name="Liachko I."/>
            <person name="Sullivan S."/>
            <person name="Sone E.D."/>
            <person name="Koren S."/>
            <person name="Silverstein K.A.T."/>
            <person name="Beckman K.B."/>
            <person name="Gohl D.M."/>
        </authorList>
    </citation>
    <scope>NUCLEOTIDE SEQUENCE</scope>
    <source>
        <strain evidence="1">Duluth1</strain>
        <tissue evidence="1">Whole animal</tissue>
    </source>
</reference>
<sequence length="69" mass="8283">MKMRQSKYLNFKHRATESEAKGRYRLIENMFSRSNPLTSEDLRRHNASDVSLEELFLQLAHRKEDMIVE</sequence>